<name>A0A5E4QMK8_9NEOP</name>
<keyword evidence="3" id="KW-1185">Reference proteome</keyword>
<feature type="compositionally biased region" description="Basic and acidic residues" evidence="1">
    <location>
        <begin position="75"/>
        <end position="86"/>
    </location>
</feature>
<feature type="region of interest" description="Disordered" evidence="1">
    <location>
        <begin position="67"/>
        <end position="86"/>
    </location>
</feature>
<evidence type="ECO:0000313" key="3">
    <source>
        <dbReference type="Proteomes" id="UP000324832"/>
    </source>
</evidence>
<evidence type="ECO:0000256" key="1">
    <source>
        <dbReference type="SAM" id="MobiDB-lite"/>
    </source>
</evidence>
<organism evidence="2 3">
    <name type="scientific">Leptidea sinapis</name>
    <dbReference type="NCBI Taxonomy" id="189913"/>
    <lineage>
        <taxon>Eukaryota</taxon>
        <taxon>Metazoa</taxon>
        <taxon>Ecdysozoa</taxon>
        <taxon>Arthropoda</taxon>
        <taxon>Hexapoda</taxon>
        <taxon>Insecta</taxon>
        <taxon>Pterygota</taxon>
        <taxon>Neoptera</taxon>
        <taxon>Endopterygota</taxon>
        <taxon>Lepidoptera</taxon>
        <taxon>Glossata</taxon>
        <taxon>Ditrysia</taxon>
        <taxon>Papilionoidea</taxon>
        <taxon>Pieridae</taxon>
        <taxon>Dismorphiinae</taxon>
        <taxon>Leptidea</taxon>
    </lineage>
</organism>
<reference evidence="2 3" key="1">
    <citation type="submission" date="2017-07" db="EMBL/GenBank/DDBJ databases">
        <authorList>
            <person name="Talla V."/>
            <person name="Backstrom N."/>
        </authorList>
    </citation>
    <scope>NUCLEOTIDE SEQUENCE [LARGE SCALE GENOMIC DNA]</scope>
</reference>
<sequence length="86" mass="9802">MCHLFFVIYFQELEEILTDVTAAVSDAICQEGEIISEKCNNQLRRYESLCAQARAMLLDRMGGGWLGRASPLAESKPRERHLREGE</sequence>
<dbReference type="EMBL" id="FZQP02003501">
    <property type="protein sequence ID" value="VVC98363.1"/>
    <property type="molecule type" value="Genomic_DNA"/>
</dbReference>
<protein>
    <submittedName>
        <fullName evidence="2">Uncharacterized protein</fullName>
    </submittedName>
</protein>
<proteinExistence type="predicted"/>
<accession>A0A5E4QMK8</accession>
<dbReference type="AlphaFoldDB" id="A0A5E4QMK8"/>
<gene>
    <name evidence="2" type="ORF">LSINAPIS_LOCUS9452</name>
</gene>
<evidence type="ECO:0000313" key="2">
    <source>
        <dbReference type="EMBL" id="VVC98363.1"/>
    </source>
</evidence>
<dbReference type="Proteomes" id="UP000324832">
    <property type="component" value="Unassembled WGS sequence"/>
</dbReference>